<evidence type="ECO:0008006" key="3">
    <source>
        <dbReference type="Google" id="ProtNLM"/>
    </source>
</evidence>
<dbReference type="Proteomes" id="UP001221898">
    <property type="component" value="Unassembled WGS sequence"/>
</dbReference>
<reference evidence="1" key="1">
    <citation type="journal article" date="2023" name="Science">
        <title>Genome structures resolve the early diversification of teleost fishes.</title>
        <authorList>
            <person name="Parey E."/>
            <person name="Louis A."/>
            <person name="Montfort J."/>
            <person name="Bouchez O."/>
            <person name="Roques C."/>
            <person name="Iampietro C."/>
            <person name="Lluch J."/>
            <person name="Castinel A."/>
            <person name="Donnadieu C."/>
            <person name="Desvignes T."/>
            <person name="Floi Bucao C."/>
            <person name="Jouanno E."/>
            <person name="Wen M."/>
            <person name="Mejri S."/>
            <person name="Dirks R."/>
            <person name="Jansen H."/>
            <person name="Henkel C."/>
            <person name="Chen W.J."/>
            <person name="Zahm M."/>
            <person name="Cabau C."/>
            <person name="Klopp C."/>
            <person name="Thompson A.W."/>
            <person name="Robinson-Rechavi M."/>
            <person name="Braasch I."/>
            <person name="Lecointre G."/>
            <person name="Bobe J."/>
            <person name="Postlethwait J.H."/>
            <person name="Berthelot C."/>
            <person name="Roest Crollius H."/>
            <person name="Guiguen Y."/>
        </authorList>
    </citation>
    <scope>NUCLEOTIDE SEQUENCE</scope>
    <source>
        <strain evidence="1">NC1722</strain>
    </source>
</reference>
<evidence type="ECO:0000313" key="2">
    <source>
        <dbReference type="Proteomes" id="UP001221898"/>
    </source>
</evidence>
<gene>
    <name evidence="1" type="ORF">AAFF_G00147520</name>
</gene>
<dbReference type="PANTHER" id="PTHR46880">
    <property type="entry name" value="RAS-ASSOCIATING DOMAIN-CONTAINING PROTEIN"/>
    <property type="match status" value="1"/>
</dbReference>
<evidence type="ECO:0000313" key="1">
    <source>
        <dbReference type="EMBL" id="KAJ8387961.1"/>
    </source>
</evidence>
<dbReference type="AlphaFoldDB" id="A0AAD7RPD8"/>
<dbReference type="PANTHER" id="PTHR46880:SF5">
    <property type="entry name" value="DUF4371 DOMAIN-CONTAINING PROTEIN"/>
    <property type="match status" value="1"/>
</dbReference>
<dbReference type="EMBL" id="JAINUG010000202">
    <property type="protein sequence ID" value="KAJ8387961.1"/>
    <property type="molecule type" value="Genomic_DNA"/>
</dbReference>
<accession>A0AAD7RPD8</accession>
<comment type="caution">
    <text evidence="1">The sequence shown here is derived from an EMBL/GenBank/DDBJ whole genome shotgun (WGS) entry which is preliminary data.</text>
</comment>
<protein>
    <recommendedName>
        <fullName evidence="3">HAT C-terminal dimerisation domain-containing protein</fullName>
    </recommendedName>
</protein>
<name>A0AAD7RPD8_9TELE</name>
<sequence>MFEELSSLSLTLQRNDLIIPQATSELRKTVTRLEALKFRAKAGGMLEKIQTMLAQQQGDERRFQGITLKGNLKGFTDLTNPQLKQHMEAAINIGVDDLKSRFGGLLKNEGVQTPVESYRVLNPDTWPEDQESLLTFGDDGVADLMRHFKEPLERSGCNMAVIQGLKILVSHNSKDKSYSGLWETMLTKDPYRHDYKLMLVLPISATQCERGFSAQNRIKNSTRSCLGVSTTEDLMRISLEGPSVEEFDPTPAVDHWLTSKHARRPTYKSSWTTDIHCV</sequence>
<keyword evidence="2" id="KW-1185">Reference proteome</keyword>
<proteinExistence type="predicted"/>
<organism evidence="1 2">
    <name type="scientific">Aldrovandia affinis</name>
    <dbReference type="NCBI Taxonomy" id="143900"/>
    <lineage>
        <taxon>Eukaryota</taxon>
        <taxon>Metazoa</taxon>
        <taxon>Chordata</taxon>
        <taxon>Craniata</taxon>
        <taxon>Vertebrata</taxon>
        <taxon>Euteleostomi</taxon>
        <taxon>Actinopterygii</taxon>
        <taxon>Neopterygii</taxon>
        <taxon>Teleostei</taxon>
        <taxon>Notacanthiformes</taxon>
        <taxon>Halosauridae</taxon>
        <taxon>Aldrovandia</taxon>
    </lineage>
</organism>